<dbReference type="PANTHER" id="PTHR43531">
    <property type="entry name" value="PROTEIN ICFG"/>
    <property type="match status" value="1"/>
</dbReference>
<dbReference type="PANTHER" id="PTHR43531:SF16">
    <property type="entry name" value="METHYL-ACCEPTING CHEMOTAXIS PROTEIN II"/>
    <property type="match status" value="1"/>
</dbReference>
<name>A0ABY2Z2N8_9GAMM</name>
<evidence type="ECO:0000256" key="10">
    <source>
        <dbReference type="ARBA" id="ARBA00029447"/>
    </source>
</evidence>
<protein>
    <submittedName>
        <fullName evidence="15">HAMP domain-containing protein</fullName>
    </submittedName>
</protein>
<dbReference type="SUPFAM" id="SSF47170">
    <property type="entry name" value="Aspartate receptor, ligand-binding domain"/>
    <property type="match status" value="1"/>
</dbReference>
<dbReference type="Pfam" id="PF00015">
    <property type="entry name" value="MCPsignal"/>
    <property type="match status" value="1"/>
</dbReference>
<sequence length="552" mass="58565">MIKNLKITHGILAVLAVFIILLTLTGFLFYNGMAKADKNFVAAEQLTLQQQHLSDAVKTLIKTRVTINRVAIRFLKNQQDPKSLAAMATLLEQAGQSAAAADADFTTWQGLTQQEKQSDAQATQVKAAYQQMRETMLASITFLKQGNYPAYGNLEAQAAQDQLDSAYQAWRALNIQLMKATSEHNQRSLTDALWTLLIIGLITVVVAAAVWVGLQKLLVGPLGRLTGYMRAISGGDLTSAIQQEGRNEMGLLVQELQQMRDALVVTITSVDDATRSIFTGAAEISAGSSDLSSRTEQQAAALEQTAASMEQLTSTVKLNADNARQATTVSKEASTTAVQGGETVARVIANMDQISESSGQIAGIIAIIDSIAFQTNILALNAAVEAARAGEQGRGFAVVAGEVRSLAGRSATAAQEIRGLIDRSAERIRTGAGYAAQAGSAMESIVTSVSRVTQLIEEIAASSTEQTRGIEQVCIAVSEMDGVTQQNAALVEESASAAASLEEQASYLRKTVAVFKTGTLHAAFSAAPVAKAIAAPQRQPVAVADNDNWQSF</sequence>
<evidence type="ECO:0000256" key="11">
    <source>
        <dbReference type="PROSITE-ProRule" id="PRU00284"/>
    </source>
</evidence>
<dbReference type="InterPro" id="IPR003122">
    <property type="entry name" value="Tar_rcpt_lig-bd"/>
</dbReference>
<keyword evidence="4" id="KW-0145">Chemotaxis</keyword>
<evidence type="ECO:0000313" key="16">
    <source>
        <dbReference type="Proteomes" id="UP000316142"/>
    </source>
</evidence>
<feature type="domain" description="HAMP" evidence="14">
    <location>
        <begin position="216"/>
        <end position="268"/>
    </location>
</feature>
<dbReference type="RefSeq" id="WP_140925226.1">
    <property type="nucleotide sequence ID" value="NZ_CP122311.1"/>
</dbReference>
<dbReference type="SMART" id="SM00319">
    <property type="entry name" value="TarH"/>
    <property type="match status" value="1"/>
</dbReference>
<keyword evidence="3" id="KW-0488">Methylation</keyword>
<dbReference type="SUPFAM" id="SSF58104">
    <property type="entry name" value="Methyl-accepting chemotaxis protein (MCP) signaling domain"/>
    <property type="match status" value="1"/>
</dbReference>
<dbReference type="Pfam" id="PF00672">
    <property type="entry name" value="HAMP"/>
    <property type="match status" value="1"/>
</dbReference>
<dbReference type="Gene3D" id="1.20.120.30">
    <property type="entry name" value="Aspartate receptor, ligand-binding domain"/>
    <property type="match status" value="1"/>
</dbReference>
<comment type="similarity">
    <text evidence="10">Belongs to the methyl-accepting chemotaxis (MCP) protein family.</text>
</comment>
<evidence type="ECO:0000256" key="2">
    <source>
        <dbReference type="ARBA" id="ARBA00022475"/>
    </source>
</evidence>
<dbReference type="PROSITE" id="PS50885">
    <property type="entry name" value="HAMP"/>
    <property type="match status" value="1"/>
</dbReference>
<accession>A0ABY2Z2N8</accession>
<dbReference type="InterPro" id="IPR004090">
    <property type="entry name" value="Chemotax_Me-accpt_rcpt"/>
</dbReference>
<evidence type="ECO:0000256" key="9">
    <source>
        <dbReference type="ARBA" id="ARBA00023224"/>
    </source>
</evidence>
<reference evidence="15 16" key="1">
    <citation type="submission" date="2019-06" db="EMBL/GenBank/DDBJ databases">
        <title>Taxogenomics and systematics of the genus Pantoea.</title>
        <authorList>
            <person name="Tambong J.T."/>
        </authorList>
    </citation>
    <scope>NUCLEOTIDE SEQUENCE [LARGE SCALE GENOMIC DNA]</scope>
    <source>
        <strain evidence="15 16">LMG 2558</strain>
    </source>
</reference>
<evidence type="ECO:0000256" key="5">
    <source>
        <dbReference type="ARBA" id="ARBA00022519"/>
    </source>
</evidence>
<dbReference type="Pfam" id="PF02203">
    <property type="entry name" value="TarH"/>
    <property type="match status" value="1"/>
</dbReference>
<feature type="transmembrane region" description="Helical" evidence="12">
    <location>
        <begin position="12"/>
        <end position="30"/>
    </location>
</feature>
<dbReference type="InterPro" id="IPR051310">
    <property type="entry name" value="MCP_chemotaxis"/>
</dbReference>
<dbReference type="SMART" id="SM00283">
    <property type="entry name" value="MA"/>
    <property type="match status" value="1"/>
</dbReference>
<dbReference type="CDD" id="cd06225">
    <property type="entry name" value="HAMP"/>
    <property type="match status" value="1"/>
</dbReference>
<keyword evidence="6 12" id="KW-0812">Transmembrane</keyword>
<dbReference type="InterPro" id="IPR004089">
    <property type="entry name" value="MCPsignal_dom"/>
</dbReference>
<evidence type="ECO:0000259" key="14">
    <source>
        <dbReference type="PROSITE" id="PS50885"/>
    </source>
</evidence>
<dbReference type="InterPro" id="IPR003660">
    <property type="entry name" value="HAMP_dom"/>
</dbReference>
<comment type="subcellular location">
    <subcellularLocation>
        <location evidence="1">Cell inner membrane</location>
        <topology evidence="1">Multi-pass membrane protein</topology>
    </subcellularLocation>
</comment>
<dbReference type="SMART" id="SM00304">
    <property type="entry name" value="HAMP"/>
    <property type="match status" value="1"/>
</dbReference>
<dbReference type="CDD" id="cd19407">
    <property type="entry name" value="Tar_Tsr_sensor"/>
    <property type="match status" value="1"/>
</dbReference>
<dbReference type="EMBL" id="VHIZ01000056">
    <property type="protein sequence ID" value="TPV22115.1"/>
    <property type="molecule type" value="Genomic_DNA"/>
</dbReference>
<keyword evidence="2" id="KW-1003">Cell membrane</keyword>
<keyword evidence="9 11" id="KW-0807">Transducer</keyword>
<dbReference type="InterPro" id="IPR035440">
    <property type="entry name" value="4HB_MCP_dom_sf"/>
</dbReference>
<comment type="caution">
    <text evidence="15">The sequence shown here is derived from an EMBL/GenBank/DDBJ whole genome shotgun (WGS) entry which is preliminary data.</text>
</comment>
<evidence type="ECO:0000256" key="3">
    <source>
        <dbReference type="ARBA" id="ARBA00022481"/>
    </source>
</evidence>
<keyword evidence="16" id="KW-1185">Reference proteome</keyword>
<dbReference type="PRINTS" id="PR00260">
    <property type="entry name" value="CHEMTRNSDUCR"/>
</dbReference>
<feature type="transmembrane region" description="Helical" evidence="12">
    <location>
        <begin position="192"/>
        <end position="214"/>
    </location>
</feature>
<evidence type="ECO:0000256" key="8">
    <source>
        <dbReference type="ARBA" id="ARBA00023136"/>
    </source>
</evidence>
<gene>
    <name evidence="15" type="ORF">FJW00_18175</name>
</gene>
<evidence type="ECO:0000256" key="1">
    <source>
        <dbReference type="ARBA" id="ARBA00004429"/>
    </source>
</evidence>
<evidence type="ECO:0000256" key="12">
    <source>
        <dbReference type="SAM" id="Phobius"/>
    </source>
</evidence>
<evidence type="ECO:0000256" key="4">
    <source>
        <dbReference type="ARBA" id="ARBA00022500"/>
    </source>
</evidence>
<organism evidence="15 16">
    <name type="scientific">Pantoea anthophila</name>
    <dbReference type="NCBI Taxonomy" id="470931"/>
    <lineage>
        <taxon>Bacteria</taxon>
        <taxon>Pseudomonadati</taxon>
        <taxon>Pseudomonadota</taxon>
        <taxon>Gammaproteobacteria</taxon>
        <taxon>Enterobacterales</taxon>
        <taxon>Erwiniaceae</taxon>
        <taxon>Pantoea</taxon>
    </lineage>
</organism>
<feature type="domain" description="Methyl-accepting transducer" evidence="13">
    <location>
        <begin position="273"/>
        <end position="502"/>
    </location>
</feature>
<evidence type="ECO:0000256" key="7">
    <source>
        <dbReference type="ARBA" id="ARBA00022989"/>
    </source>
</evidence>
<dbReference type="PROSITE" id="PS50111">
    <property type="entry name" value="CHEMOTAXIS_TRANSDUC_2"/>
    <property type="match status" value="1"/>
</dbReference>
<proteinExistence type="inferred from homology"/>
<dbReference type="CDD" id="cd11386">
    <property type="entry name" value="MCP_signal"/>
    <property type="match status" value="1"/>
</dbReference>
<keyword evidence="7 12" id="KW-1133">Transmembrane helix</keyword>
<evidence type="ECO:0000259" key="13">
    <source>
        <dbReference type="PROSITE" id="PS50111"/>
    </source>
</evidence>
<keyword evidence="5" id="KW-0997">Cell inner membrane</keyword>
<keyword evidence="8 12" id="KW-0472">Membrane</keyword>
<evidence type="ECO:0000256" key="6">
    <source>
        <dbReference type="ARBA" id="ARBA00022692"/>
    </source>
</evidence>
<dbReference type="Proteomes" id="UP000316142">
    <property type="component" value="Unassembled WGS sequence"/>
</dbReference>
<evidence type="ECO:0000313" key="15">
    <source>
        <dbReference type="EMBL" id="TPV22115.1"/>
    </source>
</evidence>
<dbReference type="Gene3D" id="1.10.287.950">
    <property type="entry name" value="Methyl-accepting chemotaxis protein"/>
    <property type="match status" value="1"/>
</dbReference>